<evidence type="ECO:0000313" key="1">
    <source>
        <dbReference type="EMBL" id="MCP9764484.1"/>
    </source>
</evidence>
<reference evidence="1 2" key="1">
    <citation type="submission" date="2018-11" db="EMBL/GenBank/DDBJ databases">
        <title>Novel bacteria species description.</title>
        <authorList>
            <person name="Han J.-H."/>
        </authorList>
    </citation>
    <scope>NUCLEOTIDE SEQUENCE [LARGE SCALE GENOMIC DNA]</scope>
    <source>
        <strain evidence="1 2">KCTC23259</strain>
    </source>
</reference>
<dbReference type="AlphaFoldDB" id="A0AAE3KU42"/>
<dbReference type="EMBL" id="RJUF01000174">
    <property type="protein sequence ID" value="MCP9764484.1"/>
    <property type="molecule type" value="Genomic_DNA"/>
</dbReference>
<accession>A0AAE3KU42</accession>
<keyword evidence="2" id="KW-1185">Reference proteome</keyword>
<sequence>MKRNDVVADDSQLEVKFDRCACNRCGSVNPVQVTEDMKTNIGKPALKESKKPKWQCTVCDKVQVYCPPAPGGGV</sequence>
<evidence type="ECO:0000313" key="2">
    <source>
        <dbReference type="Proteomes" id="UP001204144"/>
    </source>
</evidence>
<protein>
    <submittedName>
        <fullName evidence="1">Uncharacterized protein</fullName>
    </submittedName>
</protein>
<gene>
    <name evidence="1" type="ORF">EGI31_16205</name>
</gene>
<name>A0AAE3KU42_9BACT</name>
<organism evidence="1 2">
    <name type="scientific">Lacihabitans soyangensis</name>
    <dbReference type="NCBI Taxonomy" id="869394"/>
    <lineage>
        <taxon>Bacteria</taxon>
        <taxon>Pseudomonadati</taxon>
        <taxon>Bacteroidota</taxon>
        <taxon>Cytophagia</taxon>
        <taxon>Cytophagales</taxon>
        <taxon>Leadbetterellaceae</taxon>
        <taxon>Lacihabitans</taxon>
    </lineage>
</organism>
<proteinExistence type="predicted"/>
<dbReference type="Proteomes" id="UP001204144">
    <property type="component" value="Unassembled WGS sequence"/>
</dbReference>
<comment type="caution">
    <text evidence="1">The sequence shown here is derived from an EMBL/GenBank/DDBJ whole genome shotgun (WGS) entry which is preliminary data.</text>
</comment>